<dbReference type="FunFam" id="1.20.1090.10:FF:000001">
    <property type="entry name" value="Aldehyde-alcohol dehydrogenase"/>
    <property type="match status" value="1"/>
</dbReference>
<accession>F3L5S8</accession>
<dbReference type="AlphaFoldDB" id="F3L5S8"/>
<dbReference type="InterPro" id="IPR039697">
    <property type="entry name" value="Alcohol_dehydrogenase_Fe"/>
</dbReference>
<dbReference type="CDD" id="cd08189">
    <property type="entry name" value="Fe-ADH-like"/>
    <property type="match status" value="1"/>
</dbReference>
<feature type="domain" description="Alcohol dehydrogenase iron-type/glycerol dehydrogenase GldA" evidence="4">
    <location>
        <begin position="2"/>
        <end position="150"/>
    </location>
</feature>
<dbReference type="eggNOG" id="COG1454">
    <property type="taxonomic scope" value="Bacteria"/>
</dbReference>
<evidence type="ECO:0000256" key="3">
    <source>
        <dbReference type="ARBA" id="ARBA00023002"/>
    </source>
</evidence>
<dbReference type="EMBL" id="AEIG01000127">
    <property type="protein sequence ID" value="EGG28318.1"/>
    <property type="molecule type" value="Genomic_DNA"/>
</dbReference>
<reference evidence="6 7" key="1">
    <citation type="journal article" date="2011" name="J. Bacteriol.">
        <title>Genome sequence of strain IMCC3088, a proteorhodopsin-containing marine bacterium belonging to the OM60/NOR5 clade.</title>
        <authorList>
            <person name="Jang Y."/>
            <person name="Oh H.M."/>
            <person name="Kang I."/>
            <person name="Lee K."/>
            <person name="Yang S.J."/>
            <person name="Cho J.C."/>
        </authorList>
    </citation>
    <scope>NUCLEOTIDE SEQUENCE [LARGE SCALE GENOMIC DNA]</scope>
    <source>
        <strain evidence="6 7">IMCC3088</strain>
    </source>
</reference>
<evidence type="ECO:0000313" key="7">
    <source>
        <dbReference type="Proteomes" id="UP000005615"/>
    </source>
</evidence>
<evidence type="ECO:0000256" key="2">
    <source>
        <dbReference type="ARBA" id="ARBA00007358"/>
    </source>
</evidence>
<gene>
    <name evidence="6" type="ORF">IMCC3088_381</name>
</gene>
<dbReference type="SUPFAM" id="SSF56796">
    <property type="entry name" value="Dehydroquinate synthase-like"/>
    <property type="match status" value="1"/>
</dbReference>
<dbReference type="PANTHER" id="PTHR11496:SF102">
    <property type="entry name" value="ALCOHOL DEHYDROGENASE 4"/>
    <property type="match status" value="1"/>
</dbReference>
<dbReference type="Gene3D" id="3.40.50.1970">
    <property type="match status" value="1"/>
</dbReference>
<dbReference type="InterPro" id="IPR056798">
    <property type="entry name" value="ADH_Fe_C"/>
</dbReference>
<dbReference type="GO" id="GO:0004022">
    <property type="term" value="F:alcohol dehydrogenase (NAD+) activity"/>
    <property type="evidence" value="ECO:0007669"/>
    <property type="project" value="TreeGrafter"/>
</dbReference>
<dbReference type="Pfam" id="PF00465">
    <property type="entry name" value="Fe-ADH"/>
    <property type="match status" value="1"/>
</dbReference>
<comment type="caution">
    <text evidence="6">The sequence shown here is derived from an EMBL/GenBank/DDBJ whole genome shotgun (WGS) entry which is preliminary data.</text>
</comment>
<evidence type="ECO:0000259" key="5">
    <source>
        <dbReference type="Pfam" id="PF25137"/>
    </source>
</evidence>
<dbReference type="PANTHER" id="PTHR11496">
    <property type="entry name" value="ALCOHOL DEHYDROGENASE"/>
    <property type="match status" value="1"/>
</dbReference>
<dbReference type="FunFam" id="3.40.50.1970:FF:000003">
    <property type="entry name" value="Alcohol dehydrogenase, iron-containing"/>
    <property type="match status" value="1"/>
</dbReference>
<comment type="similarity">
    <text evidence="2">Belongs to the iron-containing alcohol dehydrogenase family.</text>
</comment>
<dbReference type="Pfam" id="PF25137">
    <property type="entry name" value="ADH_Fe_C"/>
    <property type="match status" value="1"/>
</dbReference>
<feature type="domain" description="Fe-containing alcohol dehydrogenase-like C-terminal" evidence="5">
    <location>
        <begin position="161"/>
        <end position="351"/>
    </location>
</feature>
<dbReference type="InterPro" id="IPR001670">
    <property type="entry name" value="ADH_Fe/GldA"/>
</dbReference>
<protein>
    <submittedName>
        <fullName evidence="6">Alcohol dehydrogenase</fullName>
    </submittedName>
</protein>
<dbReference type="STRING" id="2518989.IMCC3088_381"/>
<dbReference type="Gene3D" id="1.20.1090.10">
    <property type="entry name" value="Dehydroquinate synthase-like - alpha domain"/>
    <property type="match status" value="1"/>
</dbReference>
<dbReference type="GO" id="GO:0046872">
    <property type="term" value="F:metal ion binding"/>
    <property type="evidence" value="ECO:0007669"/>
    <property type="project" value="InterPro"/>
</dbReference>
<keyword evidence="7" id="KW-1185">Reference proteome</keyword>
<evidence type="ECO:0000256" key="1">
    <source>
        <dbReference type="ARBA" id="ARBA00001962"/>
    </source>
</evidence>
<sequence length="357" mass="38029">MLGFRKVLLVTDNFLAESGLLNEMQASLRAAGVEYIVYDGVLPNPDFDAVIEGDKAYGDNGCDAIVSVGGGSVLDAAKMMALLHYNRLSLDKFEGVSKSNKPAVPHFAVPTTAGTGAEITPVAVISDPATHRKVLITDGKMLPDYIALDPVIMQGLPPSITAATGIDALTHAVEAYLSRGATEKTDREARLAVNLIFRYLLRAYRNGDDMEARDAMATASFYAGTSFGVAGVGYVHAIAHQLGRLFGTPHGNANAMVFPEVLAAYGDCVFSRLAELARLVGVGAADDNDKILANKFVAAIVEMRSTMDMPLQIENFTPQKQDDVVRSAGAEAGNMYPVPRYLDESDLQSIVNGLVAV</sequence>
<proteinExistence type="inferred from homology"/>
<keyword evidence="3" id="KW-0560">Oxidoreductase</keyword>
<organism evidence="6 7">
    <name type="scientific">Aequoribacter fuscus</name>
    <dbReference type="NCBI Taxonomy" id="2518989"/>
    <lineage>
        <taxon>Bacteria</taxon>
        <taxon>Pseudomonadati</taxon>
        <taxon>Pseudomonadota</taxon>
        <taxon>Gammaproteobacteria</taxon>
        <taxon>Cellvibrionales</taxon>
        <taxon>Halieaceae</taxon>
        <taxon>Aequoribacter</taxon>
    </lineage>
</organism>
<comment type="cofactor">
    <cofactor evidence="1">
        <name>Fe cation</name>
        <dbReference type="ChEBI" id="CHEBI:24875"/>
    </cofactor>
</comment>
<dbReference type="Proteomes" id="UP000005615">
    <property type="component" value="Unassembled WGS sequence"/>
</dbReference>
<evidence type="ECO:0000259" key="4">
    <source>
        <dbReference type="Pfam" id="PF00465"/>
    </source>
</evidence>
<evidence type="ECO:0000313" key="6">
    <source>
        <dbReference type="EMBL" id="EGG28318.1"/>
    </source>
</evidence>
<name>F3L5S8_9GAMM</name>